<dbReference type="PROSITE" id="PS51219">
    <property type="entry name" value="DPCK"/>
    <property type="match status" value="1"/>
</dbReference>
<dbReference type="EMBL" id="JBEDUW010000001">
    <property type="protein sequence ID" value="KAK9950813.1"/>
    <property type="molecule type" value="Genomic_DNA"/>
</dbReference>
<organism evidence="4 5">
    <name type="scientific">Rubus argutus</name>
    <name type="common">Southern blackberry</name>
    <dbReference type="NCBI Taxonomy" id="59490"/>
    <lineage>
        <taxon>Eukaryota</taxon>
        <taxon>Viridiplantae</taxon>
        <taxon>Streptophyta</taxon>
        <taxon>Embryophyta</taxon>
        <taxon>Tracheophyta</taxon>
        <taxon>Spermatophyta</taxon>
        <taxon>Magnoliopsida</taxon>
        <taxon>eudicotyledons</taxon>
        <taxon>Gunneridae</taxon>
        <taxon>Pentapetalae</taxon>
        <taxon>rosids</taxon>
        <taxon>fabids</taxon>
        <taxon>Rosales</taxon>
        <taxon>Rosaceae</taxon>
        <taxon>Rosoideae</taxon>
        <taxon>Rosoideae incertae sedis</taxon>
        <taxon>Rubus</taxon>
    </lineage>
</organism>
<name>A0AAW1YQK5_RUBAR</name>
<evidence type="ECO:0000313" key="4">
    <source>
        <dbReference type="EMBL" id="KAK9950813.1"/>
    </source>
</evidence>
<dbReference type="GO" id="GO:0005524">
    <property type="term" value="F:ATP binding"/>
    <property type="evidence" value="ECO:0007669"/>
    <property type="project" value="UniProtKB-KW"/>
</dbReference>
<evidence type="ECO:0000256" key="1">
    <source>
        <dbReference type="ARBA" id="ARBA00022741"/>
    </source>
</evidence>
<evidence type="ECO:0000256" key="3">
    <source>
        <dbReference type="SAM" id="Phobius"/>
    </source>
</evidence>
<dbReference type="GO" id="GO:0004140">
    <property type="term" value="F:dephospho-CoA kinase activity"/>
    <property type="evidence" value="ECO:0007669"/>
    <property type="project" value="InterPro"/>
</dbReference>
<keyword evidence="3" id="KW-0812">Transmembrane</keyword>
<accession>A0AAW1YQK5</accession>
<dbReference type="GO" id="GO:0015937">
    <property type="term" value="P:coenzyme A biosynthetic process"/>
    <property type="evidence" value="ECO:0007669"/>
    <property type="project" value="InterPro"/>
</dbReference>
<keyword evidence="3" id="KW-1133">Transmembrane helix</keyword>
<evidence type="ECO:0000313" key="5">
    <source>
        <dbReference type="Proteomes" id="UP001457282"/>
    </source>
</evidence>
<feature type="transmembrane region" description="Helical" evidence="3">
    <location>
        <begin position="75"/>
        <end position="95"/>
    </location>
</feature>
<keyword evidence="1" id="KW-0547">Nucleotide-binding</keyword>
<dbReference type="AlphaFoldDB" id="A0AAW1YQK5"/>
<sequence length="100" mass="11272">MRIVGLTGGIASGKTPETYVEDDARNRINAQMSLDLKRTKTDIVLVNTGSLEALKEKFQSMLFEVKKPLTWFEFWLSKQSASFALVFIIVGVLYVQKNLS</sequence>
<keyword evidence="3" id="KW-0472">Membrane</keyword>
<dbReference type="InterPro" id="IPR027417">
    <property type="entry name" value="P-loop_NTPase"/>
</dbReference>
<keyword evidence="5" id="KW-1185">Reference proteome</keyword>
<reference evidence="4 5" key="1">
    <citation type="journal article" date="2023" name="G3 (Bethesda)">
        <title>A chromosome-length genome assembly and annotation of blackberry (Rubus argutus, cv. 'Hillquist').</title>
        <authorList>
            <person name="Bruna T."/>
            <person name="Aryal R."/>
            <person name="Dudchenko O."/>
            <person name="Sargent D.J."/>
            <person name="Mead D."/>
            <person name="Buti M."/>
            <person name="Cavallini A."/>
            <person name="Hytonen T."/>
            <person name="Andres J."/>
            <person name="Pham M."/>
            <person name="Weisz D."/>
            <person name="Mascagni F."/>
            <person name="Usai G."/>
            <person name="Natali L."/>
            <person name="Bassil N."/>
            <person name="Fernandez G.E."/>
            <person name="Lomsadze A."/>
            <person name="Armour M."/>
            <person name="Olukolu B."/>
            <person name="Poorten T."/>
            <person name="Britton C."/>
            <person name="Davik J."/>
            <person name="Ashrafi H."/>
            <person name="Aiden E.L."/>
            <person name="Borodovsky M."/>
            <person name="Worthington M."/>
        </authorList>
    </citation>
    <scope>NUCLEOTIDE SEQUENCE [LARGE SCALE GENOMIC DNA]</scope>
    <source>
        <strain evidence="4">PI 553951</strain>
    </source>
</reference>
<proteinExistence type="predicted"/>
<keyword evidence="2" id="KW-0067">ATP-binding</keyword>
<comment type="caution">
    <text evidence="4">The sequence shown here is derived from an EMBL/GenBank/DDBJ whole genome shotgun (WGS) entry which is preliminary data.</text>
</comment>
<dbReference type="InterPro" id="IPR001977">
    <property type="entry name" value="Depp_CoAkinase"/>
</dbReference>
<dbReference type="Proteomes" id="UP001457282">
    <property type="component" value="Unassembled WGS sequence"/>
</dbReference>
<gene>
    <name evidence="4" type="ORF">M0R45_006280</name>
</gene>
<dbReference type="Gene3D" id="3.40.50.300">
    <property type="entry name" value="P-loop containing nucleotide triphosphate hydrolases"/>
    <property type="match status" value="1"/>
</dbReference>
<evidence type="ECO:0008006" key="6">
    <source>
        <dbReference type="Google" id="ProtNLM"/>
    </source>
</evidence>
<protein>
    <recommendedName>
        <fullName evidence="6">Dephospho-CoA kinase</fullName>
    </recommendedName>
</protein>
<evidence type="ECO:0000256" key="2">
    <source>
        <dbReference type="ARBA" id="ARBA00022840"/>
    </source>
</evidence>